<evidence type="ECO:0000313" key="1">
    <source>
        <dbReference type="EMBL" id="SFE49632.1"/>
    </source>
</evidence>
<evidence type="ECO:0000313" key="2">
    <source>
        <dbReference type="Proteomes" id="UP000199513"/>
    </source>
</evidence>
<organism evidence="1 2">
    <name type="scientific">Thermoflexibacter ruber</name>
    <dbReference type="NCBI Taxonomy" id="1003"/>
    <lineage>
        <taxon>Bacteria</taxon>
        <taxon>Pseudomonadati</taxon>
        <taxon>Bacteroidota</taxon>
        <taxon>Cytophagia</taxon>
        <taxon>Cytophagales</taxon>
        <taxon>Thermoflexibacteraceae</taxon>
        <taxon>Thermoflexibacter</taxon>
    </lineage>
</organism>
<dbReference type="AlphaFoldDB" id="A0A1I2B0D7"/>
<dbReference type="OrthoDB" id="957189at2"/>
<gene>
    <name evidence="1" type="ORF">SAMN04488541_100288</name>
</gene>
<dbReference type="STRING" id="1003.SAMN04488541_100288"/>
<dbReference type="RefSeq" id="WP_143090751.1">
    <property type="nucleotide sequence ID" value="NZ_FONY01000002.1"/>
</dbReference>
<name>A0A1I2B0D7_9BACT</name>
<reference evidence="1 2" key="1">
    <citation type="submission" date="2016-10" db="EMBL/GenBank/DDBJ databases">
        <authorList>
            <person name="de Groot N.N."/>
        </authorList>
    </citation>
    <scope>NUCLEOTIDE SEQUENCE [LARGE SCALE GENOMIC DNA]</scope>
    <source>
        <strain>GEY</strain>
        <strain evidence="2">DSM 9560</strain>
    </source>
</reference>
<keyword evidence="2" id="KW-1185">Reference proteome</keyword>
<accession>A0A1I2B0D7</accession>
<dbReference type="EMBL" id="FONY01000002">
    <property type="protein sequence ID" value="SFE49632.1"/>
    <property type="molecule type" value="Genomic_DNA"/>
</dbReference>
<dbReference type="Proteomes" id="UP000199513">
    <property type="component" value="Unassembled WGS sequence"/>
</dbReference>
<sequence>MNFLFSQEQRGLACDLNFIKNGKWLKDSEVRYRLSLEKGRWHLCMLYVWIENPIQLICRFIDHYDSENKALIYAELFKRGMQKDARGTQKTKENAFSINPN</sequence>
<protein>
    <submittedName>
        <fullName evidence="1">Uncharacterized protein</fullName>
    </submittedName>
</protein>
<proteinExistence type="predicted"/>